<dbReference type="GO" id="GO:0005829">
    <property type="term" value="C:cytosol"/>
    <property type="evidence" value="ECO:0007669"/>
    <property type="project" value="TreeGrafter"/>
</dbReference>
<evidence type="ECO:0000256" key="1">
    <source>
        <dbReference type="ARBA" id="ARBA00001974"/>
    </source>
</evidence>
<dbReference type="GO" id="GO:0035999">
    <property type="term" value="P:tetrahydrofolate interconversion"/>
    <property type="evidence" value="ECO:0007669"/>
    <property type="project" value="UniProtKB-UniPathway"/>
</dbReference>
<comment type="cofactor">
    <cofactor evidence="1 8">
        <name>FAD</name>
        <dbReference type="ChEBI" id="CHEBI:57692"/>
    </cofactor>
</comment>
<evidence type="ECO:0000256" key="2">
    <source>
        <dbReference type="ARBA" id="ARBA00004777"/>
    </source>
</evidence>
<dbReference type="SUPFAM" id="SSF51730">
    <property type="entry name" value="FAD-linked oxidoreductase"/>
    <property type="match status" value="1"/>
</dbReference>
<reference evidence="9 10" key="1">
    <citation type="submission" date="2016-07" db="EMBL/GenBank/DDBJ databases">
        <title>Draft genome sequence of Prauserella muralis DSM 45305, isolated from a mould-covered wall in an indoor environment.</title>
        <authorList>
            <person name="Ruckert C."/>
            <person name="Albersmeier A."/>
            <person name="Jiang C.-L."/>
            <person name="Jiang Y."/>
            <person name="Kalinowski J."/>
            <person name="Schneider O."/>
            <person name="Winkler A."/>
            <person name="Zotchev S.B."/>
        </authorList>
    </citation>
    <scope>NUCLEOTIDE SEQUENCE [LARGE SCALE GENOMIC DNA]</scope>
    <source>
        <strain evidence="9 10">DSM 45305</strain>
    </source>
</reference>
<comment type="pathway">
    <text evidence="2 8">One-carbon metabolism; tetrahydrofolate interconversion.</text>
</comment>
<dbReference type="Pfam" id="PF02219">
    <property type="entry name" value="MTHFR"/>
    <property type="match status" value="1"/>
</dbReference>
<evidence type="ECO:0000256" key="3">
    <source>
        <dbReference type="ARBA" id="ARBA00006743"/>
    </source>
</evidence>
<organism evidence="9 10">
    <name type="scientific">Prauserella muralis</name>
    <dbReference type="NCBI Taxonomy" id="588067"/>
    <lineage>
        <taxon>Bacteria</taxon>
        <taxon>Bacillati</taxon>
        <taxon>Actinomycetota</taxon>
        <taxon>Actinomycetes</taxon>
        <taxon>Pseudonocardiales</taxon>
        <taxon>Pseudonocardiaceae</taxon>
        <taxon>Prauserella</taxon>
    </lineage>
</organism>
<evidence type="ECO:0000256" key="8">
    <source>
        <dbReference type="RuleBase" id="RU003862"/>
    </source>
</evidence>
<keyword evidence="6 8" id="KW-0560">Oxidoreductase</keyword>
<proteinExistence type="inferred from homology"/>
<evidence type="ECO:0000313" key="10">
    <source>
        <dbReference type="Proteomes" id="UP000249915"/>
    </source>
</evidence>
<keyword evidence="10" id="KW-1185">Reference proteome</keyword>
<dbReference type="EMBL" id="MASW01000005">
    <property type="protein sequence ID" value="PXY22623.1"/>
    <property type="molecule type" value="Genomic_DNA"/>
</dbReference>
<evidence type="ECO:0000313" key="9">
    <source>
        <dbReference type="EMBL" id="PXY22623.1"/>
    </source>
</evidence>
<name>A0A2V4API8_9PSEU</name>
<evidence type="ECO:0000256" key="6">
    <source>
        <dbReference type="ARBA" id="ARBA00023002"/>
    </source>
</evidence>
<sequence>MDRNRANHAYTALLAAPRFEILPLASVLDETSALPEGTVVTVTASPRRGLDATVETCQKLAAQQLRAVPHLAARQVTGEEHLRELLDRLAGSGIDEVFVVGGDAAVPAGPYADGLALLRAMAGLGRLPATVGVPAYPEGHPVLGERTLWSALHAKQAYASYVVTQLCFEARAVCRFAAAARDRGITLPVVAGVPGAVDTRTLLRMSVRIGVGDSLRFAKGHRSLAGRLLRPGAYLPDALVGELAARADAGECAPAGLHFYTFNRLGATARWAAEARRRAG</sequence>
<dbReference type="UniPathway" id="UPA00193"/>
<comment type="catalytic activity">
    <reaction evidence="7">
        <text>(6S)-5-methyl-5,6,7,8-tetrahydrofolate + NAD(+) = (6R)-5,10-methylene-5,6,7,8-tetrahydrofolate + NADH + H(+)</text>
        <dbReference type="Rhea" id="RHEA:19821"/>
        <dbReference type="ChEBI" id="CHEBI:15378"/>
        <dbReference type="ChEBI" id="CHEBI:15636"/>
        <dbReference type="ChEBI" id="CHEBI:18608"/>
        <dbReference type="ChEBI" id="CHEBI:57540"/>
        <dbReference type="ChEBI" id="CHEBI:57945"/>
        <dbReference type="EC" id="1.5.1.54"/>
    </reaction>
    <physiologicalReaction direction="right-to-left" evidence="7">
        <dbReference type="Rhea" id="RHEA:19823"/>
    </physiologicalReaction>
</comment>
<dbReference type="GO" id="GO:0106312">
    <property type="term" value="F:methylenetetrahydrofolate reductase (NADH) activity"/>
    <property type="evidence" value="ECO:0007669"/>
    <property type="project" value="UniProtKB-EC"/>
</dbReference>
<dbReference type="Proteomes" id="UP000249915">
    <property type="component" value="Unassembled WGS sequence"/>
</dbReference>
<dbReference type="GO" id="GO:0009086">
    <property type="term" value="P:methionine biosynthetic process"/>
    <property type="evidence" value="ECO:0007669"/>
    <property type="project" value="TreeGrafter"/>
</dbReference>
<dbReference type="GO" id="GO:0071949">
    <property type="term" value="F:FAD binding"/>
    <property type="evidence" value="ECO:0007669"/>
    <property type="project" value="TreeGrafter"/>
</dbReference>
<dbReference type="InterPro" id="IPR029041">
    <property type="entry name" value="FAD-linked_oxidoreductase-like"/>
</dbReference>
<dbReference type="InterPro" id="IPR003171">
    <property type="entry name" value="Mehydrof_redctse-like"/>
</dbReference>
<comment type="caution">
    <text evidence="9">The sequence shown here is derived from an EMBL/GenBank/DDBJ whole genome shotgun (WGS) entry which is preliminary data.</text>
</comment>
<dbReference type="Gene3D" id="3.20.20.220">
    <property type="match status" value="1"/>
</dbReference>
<dbReference type="PANTHER" id="PTHR45754">
    <property type="entry name" value="METHYLENETETRAHYDROFOLATE REDUCTASE"/>
    <property type="match status" value="1"/>
</dbReference>
<evidence type="ECO:0000256" key="5">
    <source>
        <dbReference type="ARBA" id="ARBA00022827"/>
    </source>
</evidence>
<protein>
    <recommendedName>
        <fullName evidence="8">Methylenetetrahydrofolate reductase</fullName>
    </recommendedName>
</protein>
<keyword evidence="5 8" id="KW-0274">FAD</keyword>
<keyword evidence="4 8" id="KW-0285">Flavoprotein</keyword>
<comment type="similarity">
    <text evidence="3 8">Belongs to the methylenetetrahydrofolate reductase family.</text>
</comment>
<dbReference type="AlphaFoldDB" id="A0A2V4API8"/>
<dbReference type="PANTHER" id="PTHR45754:SF3">
    <property type="entry name" value="METHYLENETETRAHYDROFOLATE REDUCTASE (NADPH)"/>
    <property type="match status" value="1"/>
</dbReference>
<dbReference type="RefSeq" id="WP_112283222.1">
    <property type="nucleotide sequence ID" value="NZ_MASW01000005.1"/>
</dbReference>
<gene>
    <name evidence="9" type="ORF">BAY60_22640</name>
</gene>
<accession>A0A2V4API8</accession>
<evidence type="ECO:0000256" key="7">
    <source>
        <dbReference type="ARBA" id="ARBA00048628"/>
    </source>
</evidence>
<evidence type="ECO:0000256" key="4">
    <source>
        <dbReference type="ARBA" id="ARBA00022630"/>
    </source>
</evidence>
<dbReference type="OrthoDB" id="9812555at2"/>